<proteinExistence type="predicted"/>
<name>A0A7X1PIA2_9PSED</name>
<dbReference type="EMBL" id="WHUV01000001">
    <property type="protein sequence ID" value="MQA52656.1"/>
    <property type="molecule type" value="Genomic_DNA"/>
</dbReference>
<organism evidence="1 2">
    <name type="scientific">Pseudomonas piscis</name>
    <dbReference type="NCBI Taxonomy" id="2614538"/>
    <lineage>
        <taxon>Bacteria</taxon>
        <taxon>Pseudomonadati</taxon>
        <taxon>Pseudomonadota</taxon>
        <taxon>Gammaproteobacteria</taxon>
        <taxon>Pseudomonadales</taxon>
        <taxon>Pseudomonadaceae</taxon>
        <taxon>Pseudomonas</taxon>
    </lineage>
</organism>
<dbReference type="AlphaFoldDB" id="A0A7X1PIA2"/>
<evidence type="ECO:0000313" key="2">
    <source>
        <dbReference type="Proteomes" id="UP000486534"/>
    </source>
</evidence>
<dbReference type="Proteomes" id="UP000486534">
    <property type="component" value="Unassembled WGS sequence"/>
</dbReference>
<gene>
    <name evidence="1" type="ORF">GDH07_04855</name>
</gene>
<accession>A0A7X1PIA2</accession>
<evidence type="ECO:0000313" key="1">
    <source>
        <dbReference type="EMBL" id="MQA52656.1"/>
    </source>
</evidence>
<reference evidence="1 2" key="1">
    <citation type="submission" date="2019-10" db="EMBL/GenBank/DDBJ databases">
        <title>Pseudomonas dajingensis sp. nov., isolated from the profound head ulcers of farmed Murray cod (Maccullochella peelii peelii).</title>
        <authorList>
            <person name="Liu Y."/>
        </authorList>
    </citation>
    <scope>NUCLEOTIDE SEQUENCE [LARGE SCALE GENOMIC DNA]</scope>
    <source>
        <strain evidence="1 2">MC042</strain>
    </source>
</reference>
<sequence>MARRPGVGGARTGLRQSIACILKSRSIAKGSQYFARSLLRKDFFYRYKKGHSFEQPFLIFGCGSRI</sequence>
<protein>
    <submittedName>
        <fullName evidence="1">Uncharacterized protein</fullName>
    </submittedName>
</protein>
<comment type="caution">
    <text evidence="1">The sequence shown here is derived from an EMBL/GenBank/DDBJ whole genome shotgun (WGS) entry which is preliminary data.</text>
</comment>